<evidence type="ECO:0000256" key="1">
    <source>
        <dbReference type="ARBA" id="ARBA00022729"/>
    </source>
</evidence>
<reference evidence="2 3" key="1">
    <citation type="journal article" date="2017" name="ISME J.">
        <title>Energy and carbon metabolisms in a deep terrestrial subsurface fluid microbial community.</title>
        <authorList>
            <person name="Momper L."/>
            <person name="Jungbluth S.P."/>
            <person name="Lee M.D."/>
            <person name="Amend J.P."/>
        </authorList>
    </citation>
    <scope>NUCLEOTIDE SEQUENCE [LARGE SCALE GENOMIC DNA]</scope>
    <source>
        <strain evidence="2">SURF_17</strain>
    </source>
</reference>
<accession>A0A419EUG2</accession>
<keyword evidence="1" id="KW-0732">Signal</keyword>
<dbReference type="AlphaFoldDB" id="A0A419EUG2"/>
<gene>
    <name evidence="2" type="ORF">C4532_14060</name>
</gene>
<name>A0A419EUG2_9BACT</name>
<dbReference type="SUPFAM" id="SSF89392">
    <property type="entry name" value="Prokaryotic lipoproteins and lipoprotein localization factors"/>
    <property type="match status" value="1"/>
</dbReference>
<sequence length="263" mass="30265">MLEVFHSIIHRTRIVQNHKRHTRKACSGPEKLAKQVFWSLLIGMLLLGSASLPRAEQGTAVSNYHFTSQQSMTKSTPEGLVSSALENYESLQSYQCRLTLHATKGEEVQDSEYLFYYQKPNLVRMHVSEGSGKGNTVVLRKDGLIRGRREGALSVFPITLKPDDERLRDLWDRRFAESDWGKILEETLARMKMSDADTMEAVGGGQFLLTIRGDDGFLEQTWLERDQLTLARKHVRLHNGDRLDVRWTDVVLNPQFDEDFFYF</sequence>
<dbReference type="Gene3D" id="2.50.20.10">
    <property type="entry name" value="Lipoprotein localisation LolA/LolB/LppX"/>
    <property type="match status" value="1"/>
</dbReference>
<evidence type="ECO:0000313" key="2">
    <source>
        <dbReference type="EMBL" id="RJP67868.1"/>
    </source>
</evidence>
<evidence type="ECO:0008006" key="4">
    <source>
        <dbReference type="Google" id="ProtNLM"/>
    </source>
</evidence>
<organism evidence="2 3">
    <name type="scientific">Candidatus Abyssobacteria bacterium SURF_17</name>
    <dbReference type="NCBI Taxonomy" id="2093361"/>
    <lineage>
        <taxon>Bacteria</taxon>
        <taxon>Pseudomonadati</taxon>
        <taxon>Candidatus Hydrogenedentota</taxon>
        <taxon>Candidatus Abyssobacteria</taxon>
    </lineage>
</organism>
<dbReference type="InterPro" id="IPR029046">
    <property type="entry name" value="LolA/LolB/LppX"/>
</dbReference>
<proteinExistence type="predicted"/>
<protein>
    <recommendedName>
        <fullName evidence="4">DUF1571 domain-containing protein</fullName>
    </recommendedName>
</protein>
<evidence type="ECO:0000313" key="3">
    <source>
        <dbReference type="Proteomes" id="UP000285961"/>
    </source>
</evidence>
<comment type="caution">
    <text evidence="2">The sequence shown here is derived from an EMBL/GenBank/DDBJ whole genome shotgun (WGS) entry which is preliminary data.</text>
</comment>
<dbReference type="Proteomes" id="UP000285961">
    <property type="component" value="Unassembled WGS sequence"/>
</dbReference>
<dbReference type="EMBL" id="QZKI01000098">
    <property type="protein sequence ID" value="RJP67868.1"/>
    <property type="molecule type" value="Genomic_DNA"/>
</dbReference>